<evidence type="ECO:0000313" key="2">
    <source>
        <dbReference type="EMBL" id="SFI26191.1"/>
    </source>
</evidence>
<dbReference type="AlphaFoldDB" id="A0A1I3GS80"/>
<dbReference type="Proteomes" id="UP000199548">
    <property type="component" value="Unassembled WGS sequence"/>
</dbReference>
<feature type="compositionally biased region" description="Low complexity" evidence="1">
    <location>
        <begin position="320"/>
        <end position="333"/>
    </location>
</feature>
<dbReference type="STRING" id="420953.SAMN05192543_102659"/>
<evidence type="ECO:0000256" key="1">
    <source>
        <dbReference type="SAM" id="MobiDB-lite"/>
    </source>
</evidence>
<dbReference type="Pfam" id="PF08892">
    <property type="entry name" value="YqcI_YcgG"/>
    <property type="match status" value="1"/>
</dbReference>
<keyword evidence="3" id="KW-1185">Reference proteome</keyword>
<dbReference type="EMBL" id="FOQU01000002">
    <property type="protein sequence ID" value="SFI26191.1"/>
    <property type="molecule type" value="Genomic_DNA"/>
</dbReference>
<proteinExistence type="predicted"/>
<evidence type="ECO:0008006" key="4">
    <source>
        <dbReference type="Google" id="ProtNLM"/>
    </source>
</evidence>
<accession>A0A1I3GS80</accession>
<evidence type="ECO:0000313" key="3">
    <source>
        <dbReference type="Proteomes" id="UP000199548"/>
    </source>
</evidence>
<reference evidence="2 3" key="1">
    <citation type="submission" date="2016-10" db="EMBL/GenBank/DDBJ databases">
        <authorList>
            <person name="de Groot N.N."/>
        </authorList>
    </citation>
    <scope>NUCLEOTIDE SEQUENCE [LARGE SCALE GENOMIC DNA]</scope>
    <source>
        <strain evidence="2 3">LMG 23650</strain>
    </source>
</reference>
<feature type="region of interest" description="Disordered" evidence="1">
    <location>
        <begin position="287"/>
        <end position="375"/>
    </location>
</feature>
<protein>
    <recommendedName>
        <fullName evidence="4">YqcI/YcgG family protein</fullName>
    </recommendedName>
</protein>
<gene>
    <name evidence="2" type="ORF">SAMN05192543_102659</name>
</gene>
<sequence>MTMESSNVGVTNFDGFVAEDWKSRIIDGRATGAAVTLPAWLDASYETLREQVMHPEYPCFFGTMAEKRGEMFYAFVNGKDIGTLPATMQTFAELASLPQYRKNNIAVFFEPDAQPLTHDTYHDLFWNILQTLHNVDPDPSAADQPEPSHEDWEFSFAGVQMFVVCACPSFNERHSRNLGPGMVLLFQPRSVFVDTITNKVIGREARNQVRKRLETWDDVSAHPDLGFYGDPGNLEWKQYFLSDDNTAAADRCPFLRRQKDAVVPATAQVSQVPHVPHAQPVLQVPQVHTSHAAHAAQPLHGHRDTPHLPHAHPHPHAHAHAQQSAEAEASHAPGTSWRPVVSGERAGVFEHGDARRAAERPHAGALDRHDGNNDE</sequence>
<dbReference type="PANTHER" id="PTHR40045">
    <property type="entry name" value="YCGG FAMILY PROTEIN"/>
    <property type="match status" value="1"/>
</dbReference>
<feature type="compositionally biased region" description="Basic residues" evidence="1">
    <location>
        <begin position="309"/>
        <end position="319"/>
    </location>
</feature>
<dbReference type="InterPro" id="IPR014988">
    <property type="entry name" value="Uncharacterised_YqcI/YcgG"/>
</dbReference>
<name>A0A1I3GS80_9BURK</name>
<organism evidence="2 3">
    <name type="scientific">Paraburkholderia megapolitana</name>
    <dbReference type="NCBI Taxonomy" id="420953"/>
    <lineage>
        <taxon>Bacteria</taxon>
        <taxon>Pseudomonadati</taxon>
        <taxon>Pseudomonadota</taxon>
        <taxon>Betaproteobacteria</taxon>
        <taxon>Burkholderiales</taxon>
        <taxon>Burkholderiaceae</taxon>
        <taxon>Paraburkholderia</taxon>
    </lineage>
</organism>
<feature type="compositionally biased region" description="Basic and acidic residues" evidence="1">
    <location>
        <begin position="347"/>
        <end position="375"/>
    </location>
</feature>
<dbReference type="PANTHER" id="PTHR40045:SF1">
    <property type="entry name" value="YQCI_YCGG FAMILY PROTEIN"/>
    <property type="match status" value="1"/>
</dbReference>